<gene>
    <name evidence="1" type="ORF">QE152_g9845</name>
</gene>
<dbReference type="Proteomes" id="UP001458880">
    <property type="component" value="Unassembled WGS sequence"/>
</dbReference>
<name>A0AAW1LWY5_POPJA</name>
<organism evidence="1 2">
    <name type="scientific">Popillia japonica</name>
    <name type="common">Japanese beetle</name>
    <dbReference type="NCBI Taxonomy" id="7064"/>
    <lineage>
        <taxon>Eukaryota</taxon>
        <taxon>Metazoa</taxon>
        <taxon>Ecdysozoa</taxon>
        <taxon>Arthropoda</taxon>
        <taxon>Hexapoda</taxon>
        <taxon>Insecta</taxon>
        <taxon>Pterygota</taxon>
        <taxon>Neoptera</taxon>
        <taxon>Endopterygota</taxon>
        <taxon>Coleoptera</taxon>
        <taxon>Polyphaga</taxon>
        <taxon>Scarabaeiformia</taxon>
        <taxon>Scarabaeidae</taxon>
        <taxon>Rutelinae</taxon>
        <taxon>Popillia</taxon>
    </lineage>
</organism>
<evidence type="ECO:0000313" key="2">
    <source>
        <dbReference type="Proteomes" id="UP001458880"/>
    </source>
</evidence>
<evidence type="ECO:0000313" key="1">
    <source>
        <dbReference type="EMBL" id="KAK9738474.1"/>
    </source>
</evidence>
<dbReference type="AlphaFoldDB" id="A0AAW1LWY5"/>
<comment type="caution">
    <text evidence="1">The sequence shown here is derived from an EMBL/GenBank/DDBJ whole genome shotgun (WGS) entry which is preliminary data.</text>
</comment>
<accession>A0AAW1LWY5</accession>
<evidence type="ECO:0008006" key="3">
    <source>
        <dbReference type="Google" id="ProtNLM"/>
    </source>
</evidence>
<protein>
    <recommendedName>
        <fullName evidence="3">Reverse transcriptase domain-containing protein</fullName>
    </recommendedName>
</protein>
<sequence length="81" mass="9497">MRKTEDKKTGITWNMFERLEDLEFADDICLITSTKKQIQVKSLRLAKTAQQVGLKINKKRTKLLIPQENDEDHIEINGKRI</sequence>
<proteinExistence type="predicted"/>
<keyword evidence="2" id="KW-1185">Reference proteome</keyword>
<dbReference type="EMBL" id="JASPKY010000086">
    <property type="protein sequence ID" value="KAK9738474.1"/>
    <property type="molecule type" value="Genomic_DNA"/>
</dbReference>
<reference evidence="1 2" key="1">
    <citation type="journal article" date="2024" name="BMC Genomics">
        <title>De novo assembly and annotation of Popillia japonica's genome with initial clues to its potential as an invasive pest.</title>
        <authorList>
            <person name="Cucini C."/>
            <person name="Boschi S."/>
            <person name="Funari R."/>
            <person name="Cardaioli E."/>
            <person name="Iannotti N."/>
            <person name="Marturano G."/>
            <person name="Paoli F."/>
            <person name="Bruttini M."/>
            <person name="Carapelli A."/>
            <person name="Frati F."/>
            <person name="Nardi F."/>
        </authorList>
    </citation>
    <scope>NUCLEOTIDE SEQUENCE [LARGE SCALE GENOMIC DNA]</scope>
    <source>
        <strain evidence="1">DMR45628</strain>
    </source>
</reference>